<protein>
    <submittedName>
        <fullName evidence="6">Long-chain acyl-CoA synthetase</fullName>
    </submittedName>
    <submittedName>
        <fullName evidence="5">Long-chain fatty acid--CoA ligase</fullName>
    </submittedName>
</protein>
<dbReference type="Gene3D" id="3.30.300.30">
    <property type="match status" value="1"/>
</dbReference>
<dbReference type="Pfam" id="PF00501">
    <property type="entry name" value="AMP-binding"/>
    <property type="match status" value="1"/>
</dbReference>
<evidence type="ECO:0000313" key="5">
    <source>
        <dbReference type="EMBL" id="AXN36968.1"/>
    </source>
</evidence>
<dbReference type="PROSITE" id="PS00455">
    <property type="entry name" value="AMP_BINDING"/>
    <property type="match status" value="1"/>
</dbReference>
<dbReference type="Pfam" id="PF13193">
    <property type="entry name" value="AMP-binding_C"/>
    <property type="match status" value="1"/>
</dbReference>
<evidence type="ECO:0000259" key="3">
    <source>
        <dbReference type="Pfam" id="PF00501"/>
    </source>
</evidence>
<evidence type="ECO:0000313" key="7">
    <source>
        <dbReference type="Proteomes" id="UP000220106"/>
    </source>
</evidence>
<dbReference type="EMBL" id="CP030926">
    <property type="protein sequence ID" value="AXN36968.1"/>
    <property type="molecule type" value="Genomic_DNA"/>
</dbReference>
<name>A0AAX0S5N7_9BACI</name>
<dbReference type="EMBL" id="NUEQ01000010">
    <property type="protein sequence ID" value="PEJ36223.1"/>
    <property type="molecule type" value="Genomic_DNA"/>
</dbReference>
<feature type="domain" description="AMP-dependent synthetase/ligase" evidence="3">
    <location>
        <begin position="9"/>
        <end position="376"/>
    </location>
</feature>
<accession>A0AAX0S5N7</accession>
<proteinExistence type="inferred from homology"/>
<dbReference type="InterPro" id="IPR020845">
    <property type="entry name" value="AMP-binding_CS"/>
</dbReference>
<dbReference type="InterPro" id="IPR042099">
    <property type="entry name" value="ANL_N_sf"/>
</dbReference>
<dbReference type="InterPro" id="IPR045851">
    <property type="entry name" value="AMP-bd_C_sf"/>
</dbReference>
<reference evidence="6 7" key="1">
    <citation type="submission" date="2017-09" db="EMBL/GenBank/DDBJ databases">
        <title>Large-scale bioinformatics analysis of Bacillus genomes uncovers conserved roles of natural products in bacterial physiology.</title>
        <authorList>
            <consortium name="Agbiome Team Llc"/>
            <person name="Bleich R.M."/>
            <person name="Kirk G.J."/>
            <person name="Santa Maria K.C."/>
            <person name="Allen S.E."/>
            <person name="Farag S."/>
            <person name="Shank E.A."/>
            <person name="Bowers A."/>
        </authorList>
    </citation>
    <scope>NUCLEOTIDE SEQUENCE [LARGE SCALE GENOMIC DNA]</scope>
    <source>
        <strain evidence="6 7">AFS003229</strain>
    </source>
</reference>
<sequence>MKDIQTILENAYKAEPDKEAIFDGYRRITYRELYSDVENLSSALAHLNITKGDRVMVCLPNWHEFVTITFSLAKIGAIIVPCNTRYKADELSYILENSRSKAVFLIDNNDHIEIFKNKVNNTIESNGLEQIFTVRCKSEGYRSLEELIELGREKSTPKIRIDSREDIFSILYTSGTTGNPKGVMLTHYNVLKTAQLTNVALESSKEDVFLIPVPVFHIFGMAASIVPAVEAGAKMVLLEEYKALKALRLVEQEKITVHQGVPTMFILELNHPEFADMDLSSLRTGIIAAAPCPEEIVKKIRIEMGCNIVVAYGSTETSSTLTVTSLEDDDIIRSQTVGKPTSGSEVKIIDANRKEMPTGEIGEIICRSPGVMKGYFEMPEKTSEAIDSDGWFYTGDLGTIDNQGNLRIVGRKKELIIRGGYNIYPREVEELLYQHHSVLEVAIIGLPDTVMGEVACAAIKLKPGKEETEESIREFIEDRIANYKVPDRFIFLDELPMTPSGKIKKLALQEELRAKLHSTLR</sequence>
<dbReference type="PANTHER" id="PTHR43201:SF5">
    <property type="entry name" value="MEDIUM-CHAIN ACYL-COA LIGASE ACSF2, MITOCHONDRIAL"/>
    <property type="match status" value="1"/>
</dbReference>
<dbReference type="Proteomes" id="UP000260457">
    <property type="component" value="Chromosome"/>
</dbReference>
<dbReference type="GO" id="GO:0006631">
    <property type="term" value="P:fatty acid metabolic process"/>
    <property type="evidence" value="ECO:0007669"/>
    <property type="project" value="TreeGrafter"/>
</dbReference>
<dbReference type="AlphaFoldDB" id="A0AAX0S5N7"/>
<dbReference type="InterPro" id="IPR025110">
    <property type="entry name" value="AMP-bd_C"/>
</dbReference>
<keyword evidence="2 5" id="KW-0436">Ligase</keyword>
<evidence type="ECO:0000313" key="8">
    <source>
        <dbReference type="Proteomes" id="UP000260457"/>
    </source>
</evidence>
<dbReference type="InterPro" id="IPR000873">
    <property type="entry name" value="AMP-dep_synth/lig_dom"/>
</dbReference>
<dbReference type="Gene3D" id="3.40.50.12780">
    <property type="entry name" value="N-terminal domain of ligase-like"/>
    <property type="match status" value="1"/>
</dbReference>
<organism evidence="6 7">
    <name type="scientific">Peribacillus butanolivorans</name>
    <dbReference type="NCBI Taxonomy" id="421767"/>
    <lineage>
        <taxon>Bacteria</taxon>
        <taxon>Bacillati</taxon>
        <taxon>Bacillota</taxon>
        <taxon>Bacilli</taxon>
        <taxon>Bacillales</taxon>
        <taxon>Bacillaceae</taxon>
        <taxon>Peribacillus</taxon>
    </lineage>
</organism>
<evidence type="ECO:0000259" key="4">
    <source>
        <dbReference type="Pfam" id="PF13193"/>
    </source>
</evidence>
<dbReference type="SUPFAM" id="SSF56801">
    <property type="entry name" value="Acetyl-CoA synthetase-like"/>
    <property type="match status" value="1"/>
</dbReference>
<reference evidence="5 8" key="2">
    <citation type="submission" date="2018-07" db="EMBL/GenBank/DDBJ databases">
        <title>The molecular basis for the intramolecular migration of carboxyl group in the catabolism of para-hydroxybenzoate via gentisate.</title>
        <authorList>
            <person name="Zhao H."/>
            <person name="Xu Y."/>
            <person name="Lin S."/>
            <person name="Spain J.C."/>
            <person name="Zhou N.-Y."/>
        </authorList>
    </citation>
    <scope>NUCLEOTIDE SEQUENCE [LARGE SCALE GENOMIC DNA]</scope>
    <source>
        <strain evidence="5 8">PHB-7a</strain>
    </source>
</reference>
<evidence type="ECO:0000256" key="2">
    <source>
        <dbReference type="ARBA" id="ARBA00022598"/>
    </source>
</evidence>
<dbReference type="GO" id="GO:0031956">
    <property type="term" value="F:medium-chain fatty acid-CoA ligase activity"/>
    <property type="evidence" value="ECO:0007669"/>
    <property type="project" value="TreeGrafter"/>
</dbReference>
<dbReference type="KEGG" id="pbut:DTO10_00255"/>
<feature type="domain" description="AMP-binding enzyme C-terminal" evidence="4">
    <location>
        <begin position="427"/>
        <end position="502"/>
    </location>
</feature>
<dbReference type="FunFam" id="3.30.300.30:FF:000008">
    <property type="entry name" value="2,3-dihydroxybenzoate-AMP ligase"/>
    <property type="match status" value="1"/>
</dbReference>
<dbReference type="RefSeq" id="WP_098175023.1">
    <property type="nucleotide sequence ID" value="NZ_CP030926.1"/>
</dbReference>
<evidence type="ECO:0000313" key="6">
    <source>
        <dbReference type="EMBL" id="PEJ36223.1"/>
    </source>
</evidence>
<gene>
    <name evidence="6" type="ORF">CN689_04610</name>
    <name evidence="5" type="ORF">DTO10_00255</name>
</gene>
<evidence type="ECO:0000256" key="1">
    <source>
        <dbReference type="ARBA" id="ARBA00006432"/>
    </source>
</evidence>
<comment type="similarity">
    <text evidence="1">Belongs to the ATP-dependent AMP-binding enzyme family.</text>
</comment>
<dbReference type="PANTHER" id="PTHR43201">
    <property type="entry name" value="ACYL-COA SYNTHETASE"/>
    <property type="match status" value="1"/>
</dbReference>
<dbReference type="Proteomes" id="UP000220106">
    <property type="component" value="Unassembled WGS sequence"/>
</dbReference>
<keyword evidence="8" id="KW-1185">Reference proteome</keyword>